<keyword evidence="2" id="KW-1133">Transmembrane helix</keyword>
<feature type="compositionally biased region" description="Basic and acidic residues" evidence="1">
    <location>
        <begin position="266"/>
        <end position="278"/>
    </location>
</feature>
<evidence type="ECO:0000313" key="4">
    <source>
        <dbReference type="Proteomes" id="UP000812013"/>
    </source>
</evidence>
<comment type="caution">
    <text evidence="3">The sequence shown here is derived from an EMBL/GenBank/DDBJ whole genome shotgun (WGS) entry which is preliminary data.</text>
</comment>
<reference evidence="3 4" key="1">
    <citation type="submission" date="2019-12" db="EMBL/GenBank/DDBJ databases">
        <title>Genome sequence of Streptomyces bambusae.</title>
        <authorList>
            <person name="Bansal K."/>
            <person name="Choksket S."/>
            <person name="Korpole S."/>
            <person name="Patil P.B."/>
        </authorList>
    </citation>
    <scope>NUCLEOTIDE SEQUENCE [LARGE SCALE GENOMIC DNA]</scope>
    <source>
        <strain evidence="3 4">SK60</strain>
    </source>
</reference>
<gene>
    <name evidence="3" type="ORF">GPJ59_35270</name>
</gene>
<feature type="region of interest" description="Disordered" evidence="1">
    <location>
        <begin position="407"/>
        <end position="431"/>
    </location>
</feature>
<evidence type="ECO:0000256" key="2">
    <source>
        <dbReference type="SAM" id="Phobius"/>
    </source>
</evidence>
<keyword evidence="4" id="KW-1185">Reference proteome</keyword>
<evidence type="ECO:0000313" key="3">
    <source>
        <dbReference type="EMBL" id="MBW5486954.1"/>
    </source>
</evidence>
<feature type="transmembrane region" description="Helical" evidence="2">
    <location>
        <begin position="222"/>
        <end position="243"/>
    </location>
</feature>
<dbReference type="RefSeq" id="WP_219672184.1">
    <property type="nucleotide sequence ID" value="NZ_WTFF01000542.1"/>
</dbReference>
<proteinExistence type="predicted"/>
<keyword evidence="2" id="KW-0472">Membrane</keyword>
<evidence type="ECO:0000256" key="1">
    <source>
        <dbReference type="SAM" id="MobiDB-lite"/>
    </source>
</evidence>
<dbReference type="Proteomes" id="UP000812013">
    <property type="component" value="Unassembled WGS sequence"/>
</dbReference>
<evidence type="ECO:0008006" key="5">
    <source>
        <dbReference type="Google" id="ProtNLM"/>
    </source>
</evidence>
<organism evidence="3 4">
    <name type="scientific">Streptomyces bambusae</name>
    <dbReference type="NCBI Taxonomy" id="1550616"/>
    <lineage>
        <taxon>Bacteria</taxon>
        <taxon>Bacillati</taxon>
        <taxon>Actinomycetota</taxon>
        <taxon>Actinomycetes</taxon>
        <taxon>Kitasatosporales</taxon>
        <taxon>Streptomycetaceae</taxon>
        <taxon>Streptomyces</taxon>
    </lineage>
</organism>
<feature type="compositionally biased region" description="Pro residues" evidence="1">
    <location>
        <begin position="301"/>
        <end position="313"/>
    </location>
</feature>
<feature type="compositionally biased region" description="Gly residues" evidence="1">
    <location>
        <begin position="285"/>
        <end position="299"/>
    </location>
</feature>
<feature type="region of interest" description="Disordered" evidence="1">
    <location>
        <begin position="255"/>
        <end position="315"/>
    </location>
</feature>
<name>A0ABS6ZHQ6_9ACTN</name>
<keyword evidence="2" id="KW-0812">Transmembrane</keyword>
<sequence length="431" mass="44442">MTTSAHLDAAPVAVMPGDEVRIPLELRNSGNVVEHYAFEVVGPAAAWTVVEPATLSLFTDTAGTVEVVVRPPRDSSVRPGELPYAVRVLPQEQPEHATVPEGVLAVGAYADFSAELTPRLSEGRTGARFRVALDNRGNYPLTVHLSAKDHADALRFGLPDAPTVVAPGQAAFVRVPARPRRWMWRGTPAPHPFQVTAAPAEEVAPVVMDGTLVHRPILSAGALRALLAVVALLAVLAAIWFAVLRPAVRSAAKEAVKGPVQAAESKAAEAKDTADRAAEAASAGTGSGTSSGPGGGKPGPSGSPSPGTGPAPQPQANLFSYRLTAEAAPGASKQATFAVPEGKVLRLTDLVLENPQGDTGTVTFSVGGKPLLAPALENFREQDFHWASALLAGSKQEVTITLSCRSAGRPPGAPSSPSNCSASALLSGTLE</sequence>
<protein>
    <recommendedName>
        <fullName evidence="5">Hydrolytic protein</fullName>
    </recommendedName>
</protein>
<dbReference type="EMBL" id="WTFF01000542">
    <property type="protein sequence ID" value="MBW5486954.1"/>
    <property type="molecule type" value="Genomic_DNA"/>
</dbReference>
<accession>A0ABS6ZHQ6</accession>